<feature type="region of interest" description="Disordered" evidence="2">
    <location>
        <begin position="419"/>
        <end position="438"/>
    </location>
</feature>
<keyword evidence="4" id="KW-1185">Reference proteome</keyword>
<reference evidence="4" key="1">
    <citation type="journal article" date="2006" name="PLoS Biol.">
        <title>Macronuclear genome sequence of the ciliate Tetrahymena thermophila, a model eukaryote.</title>
        <authorList>
            <person name="Eisen J.A."/>
            <person name="Coyne R.S."/>
            <person name="Wu M."/>
            <person name="Wu D."/>
            <person name="Thiagarajan M."/>
            <person name="Wortman J.R."/>
            <person name="Badger J.H."/>
            <person name="Ren Q."/>
            <person name="Amedeo P."/>
            <person name="Jones K.M."/>
            <person name="Tallon L.J."/>
            <person name="Delcher A.L."/>
            <person name="Salzberg S.L."/>
            <person name="Silva J.C."/>
            <person name="Haas B.J."/>
            <person name="Majoros W.H."/>
            <person name="Farzad M."/>
            <person name="Carlton J.M."/>
            <person name="Smith R.K. Jr."/>
            <person name="Garg J."/>
            <person name="Pearlman R.E."/>
            <person name="Karrer K.M."/>
            <person name="Sun L."/>
            <person name="Manning G."/>
            <person name="Elde N.C."/>
            <person name="Turkewitz A.P."/>
            <person name="Asai D.J."/>
            <person name="Wilkes D.E."/>
            <person name="Wang Y."/>
            <person name="Cai H."/>
            <person name="Collins K."/>
            <person name="Stewart B.A."/>
            <person name="Lee S.R."/>
            <person name="Wilamowska K."/>
            <person name="Weinberg Z."/>
            <person name="Ruzzo W.L."/>
            <person name="Wloga D."/>
            <person name="Gaertig J."/>
            <person name="Frankel J."/>
            <person name="Tsao C.-C."/>
            <person name="Gorovsky M.A."/>
            <person name="Keeling P.J."/>
            <person name="Waller R.F."/>
            <person name="Patron N.J."/>
            <person name="Cherry J.M."/>
            <person name="Stover N.A."/>
            <person name="Krieger C.J."/>
            <person name="del Toro C."/>
            <person name="Ryder H.F."/>
            <person name="Williamson S.C."/>
            <person name="Barbeau R.A."/>
            <person name="Hamilton E.P."/>
            <person name="Orias E."/>
        </authorList>
    </citation>
    <scope>NUCLEOTIDE SEQUENCE [LARGE SCALE GENOMIC DNA]</scope>
    <source>
        <strain evidence="4">SB210</strain>
    </source>
</reference>
<name>W7XC94_TETTS</name>
<dbReference type="KEGG" id="tet:TTHERM_001081738"/>
<gene>
    <name evidence="3" type="ORF">TTHERM_001081738</name>
</gene>
<keyword evidence="1" id="KW-0175">Coiled coil</keyword>
<dbReference type="GeneID" id="24441643"/>
<dbReference type="AlphaFoldDB" id="W7XC94"/>
<evidence type="ECO:0008006" key="5">
    <source>
        <dbReference type="Google" id="ProtNLM"/>
    </source>
</evidence>
<accession>W7XC94</accession>
<feature type="coiled-coil region" evidence="1">
    <location>
        <begin position="542"/>
        <end position="569"/>
    </location>
</feature>
<proteinExistence type="predicted"/>
<dbReference type="OrthoDB" id="295218at2759"/>
<dbReference type="RefSeq" id="XP_012653313.1">
    <property type="nucleotide sequence ID" value="XM_012797859.1"/>
</dbReference>
<dbReference type="EMBL" id="GG662684">
    <property type="protein sequence ID" value="EWS74153.1"/>
    <property type="molecule type" value="Genomic_DNA"/>
</dbReference>
<evidence type="ECO:0000313" key="3">
    <source>
        <dbReference type="EMBL" id="EWS74153.1"/>
    </source>
</evidence>
<organism evidence="3 4">
    <name type="scientific">Tetrahymena thermophila (strain SB210)</name>
    <dbReference type="NCBI Taxonomy" id="312017"/>
    <lineage>
        <taxon>Eukaryota</taxon>
        <taxon>Sar</taxon>
        <taxon>Alveolata</taxon>
        <taxon>Ciliophora</taxon>
        <taxon>Intramacronucleata</taxon>
        <taxon>Oligohymenophorea</taxon>
        <taxon>Hymenostomatida</taxon>
        <taxon>Tetrahymenina</taxon>
        <taxon>Tetrahymenidae</taxon>
        <taxon>Tetrahymena</taxon>
    </lineage>
</organism>
<dbReference type="InParanoid" id="W7XC94"/>
<evidence type="ECO:0000256" key="1">
    <source>
        <dbReference type="SAM" id="Coils"/>
    </source>
</evidence>
<protein>
    <recommendedName>
        <fullName evidence="5">AMP-binding enzyme family protein</fullName>
    </recommendedName>
</protein>
<evidence type="ECO:0000256" key="2">
    <source>
        <dbReference type="SAM" id="MobiDB-lite"/>
    </source>
</evidence>
<evidence type="ECO:0000313" key="4">
    <source>
        <dbReference type="Proteomes" id="UP000009168"/>
    </source>
</evidence>
<dbReference type="Proteomes" id="UP000009168">
    <property type="component" value="Unassembled WGS sequence"/>
</dbReference>
<sequence>MPLSNDFFGFQLAPQFNQDLITQQYSQNKTFIVFLAFYFYRNSSYNGYQQLDVVNCKNPQLNGYYCVDYSKNPYLNIKIGNKNNVFSELIIFSYRCQDTDIYKTFVPDNCADPSEIDKYLANTQNTLNFRLQISQYNTTSKEVEIGYINNRLASLGNYLTLAELKVKKQITSIKEGLFLQSESSFSSPISVQFGSSSLDYKSYVRETGKKMISLVTVDVDENVQYFNIEYPPFTEILALCNSFFALLMILGVICRAIAQRLIRQDIFLLVLQNSYQETYQKILKNRNIAQFNEDILLNQVDKSLLTANEGIENNQQILIPQFKHLSSQSVFRKGQSYDSKQSCSKQHNQLLQDNQVSISNVLFQPHQELSQVFTKPNKQSPPLKSYQSYSLKKDNSYQSNLSLCQTSQKNEITRSIYLKSHNKNSKQDETNNQSRTKNDCNFNQIINQRLTAFSNQKVNEKVKNQLFKIRLFCKNKFLESCGLNKQMMDKIEKQVFESLDFYKLYKDIQLLKKAMMMLLSKDQFAALQLVGYSHEFLGLKLDKQTKATIENIENQKSHLEQQNIIQQSEELQSQQIGLFLQRYQSQQNLSQVDKRIFSSMFINSIL</sequence>